<dbReference type="Proteomes" id="UP000257109">
    <property type="component" value="Unassembled WGS sequence"/>
</dbReference>
<feature type="non-terminal residue" evidence="1">
    <location>
        <position position="1"/>
    </location>
</feature>
<dbReference type="AlphaFoldDB" id="A0A371E6E4"/>
<organism evidence="1 2">
    <name type="scientific">Mucuna pruriens</name>
    <name type="common">Velvet bean</name>
    <name type="synonym">Dolichos pruriens</name>
    <dbReference type="NCBI Taxonomy" id="157652"/>
    <lineage>
        <taxon>Eukaryota</taxon>
        <taxon>Viridiplantae</taxon>
        <taxon>Streptophyta</taxon>
        <taxon>Embryophyta</taxon>
        <taxon>Tracheophyta</taxon>
        <taxon>Spermatophyta</taxon>
        <taxon>Magnoliopsida</taxon>
        <taxon>eudicotyledons</taxon>
        <taxon>Gunneridae</taxon>
        <taxon>Pentapetalae</taxon>
        <taxon>rosids</taxon>
        <taxon>fabids</taxon>
        <taxon>Fabales</taxon>
        <taxon>Fabaceae</taxon>
        <taxon>Papilionoideae</taxon>
        <taxon>50 kb inversion clade</taxon>
        <taxon>NPAAA clade</taxon>
        <taxon>indigoferoid/millettioid clade</taxon>
        <taxon>Phaseoleae</taxon>
        <taxon>Mucuna</taxon>
    </lineage>
</organism>
<gene>
    <name evidence="1" type="ORF">CR513_60164</name>
</gene>
<dbReference type="Pfam" id="PF05056">
    <property type="entry name" value="DUF674"/>
    <property type="match status" value="1"/>
</dbReference>
<protein>
    <recommendedName>
        <fullName evidence="3">DUF674 domain-containing protein</fullName>
    </recommendedName>
</protein>
<feature type="non-terminal residue" evidence="1">
    <location>
        <position position="399"/>
    </location>
</feature>
<keyword evidence="2" id="KW-1185">Reference proteome</keyword>
<evidence type="ECO:0000313" key="1">
    <source>
        <dbReference type="EMBL" id="RDX61590.1"/>
    </source>
</evidence>
<evidence type="ECO:0000313" key="2">
    <source>
        <dbReference type="Proteomes" id="UP000257109"/>
    </source>
</evidence>
<proteinExistence type="predicted"/>
<dbReference type="PANTHER" id="PTHR33103">
    <property type="entry name" value="OS01G0153900 PROTEIN"/>
    <property type="match status" value="1"/>
</dbReference>
<reference evidence="1" key="1">
    <citation type="submission" date="2018-05" db="EMBL/GenBank/DDBJ databases">
        <title>Draft genome of Mucuna pruriens seed.</title>
        <authorList>
            <person name="Nnadi N.E."/>
            <person name="Vos R."/>
            <person name="Hasami M.H."/>
            <person name="Devisetty U.K."/>
            <person name="Aguiy J.C."/>
        </authorList>
    </citation>
    <scope>NUCLEOTIDE SEQUENCE [LARGE SCALE GENOMIC DNA]</scope>
    <source>
        <strain evidence="1">JCA_2017</strain>
    </source>
</reference>
<dbReference type="InterPro" id="IPR007750">
    <property type="entry name" value="DUF674"/>
</dbReference>
<evidence type="ECO:0008006" key="3">
    <source>
        <dbReference type="Google" id="ProtNLM"/>
    </source>
</evidence>
<name>A0A371E6E4_MUCPR</name>
<sequence>MAAIEAKEQVTLKLMVIKERNKVLFAEASKDFVDVLFSFLTLPLGTIVRLMCKESNMQPSKVGSLCSLYQGVENLDEEFMCNNMCKEMLLRPKNSMENYCNSVKLNIDDTGSTQYFVCDKMSICQHRSQGLLSTFKYQRCTCGSMLATPISLESSDTFVGFVKSSVSFMITDDLKVGPSSVDTFYCLLKNYGLEDMSSASEMTVTITKNQVLDLLKSCLHSKTTLTDFFLEKQILETPFRNIKFPLCDFDANGSRKINVRIMQRKSNGKILFAEGKEDFADFLFSFLTIPLGGAVHLMSGCSSSGNIDGLYKSVVDLDEDFWVTKEVKNKLVNPSLAPQFKLSNMLLPINYDVPKYFYCTKYQGYGFHEIEKRYLTHRQLGNTVIALQFVNEGYARRPI</sequence>
<dbReference type="OrthoDB" id="1277335at2759"/>
<dbReference type="PANTHER" id="PTHR33103:SF43">
    <property type="entry name" value="DUF674 FAMILY PROTEIN"/>
    <property type="match status" value="1"/>
</dbReference>
<accession>A0A371E6E4</accession>
<dbReference type="EMBL" id="QJKJ01016045">
    <property type="protein sequence ID" value="RDX61590.1"/>
    <property type="molecule type" value="Genomic_DNA"/>
</dbReference>
<comment type="caution">
    <text evidence="1">The sequence shown here is derived from an EMBL/GenBank/DDBJ whole genome shotgun (WGS) entry which is preliminary data.</text>
</comment>